<dbReference type="PROSITE" id="PS51450">
    <property type="entry name" value="LRR"/>
    <property type="match status" value="1"/>
</dbReference>
<proteinExistence type="predicted"/>
<dbReference type="SUPFAM" id="SSF52058">
    <property type="entry name" value="L domain-like"/>
    <property type="match status" value="1"/>
</dbReference>
<dbReference type="InterPro" id="IPR001611">
    <property type="entry name" value="Leu-rich_rpt"/>
</dbReference>
<dbReference type="Pfam" id="PF13855">
    <property type="entry name" value="LRR_8"/>
    <property type="match status" value="2"/>
</dbReference>
<dbReference type="Proteomes" id="UP001189122">
    <property type="component" value="Unassembled WGS sequence"/>
</dbReference>
<protein>
    <submittedName>
        <fullName evidence="5">Uncharacterized protein</fullName>
    </submittedName>
</protein>
<keyword evidence="6" id="KW-1185">Reference proteome</keyword>
<sequence length="384" mass="40944">MEDAERETLFLVMEAVSSDRDWRVSNPDPCAPGSSWPGIECTGGRTAATFPSRIFSLPYLQSAFFFDCFRSHNTSLSIPPVLTTALQQLSLKSNPALTGSIPPQISSLRSLQVLTLSQNRLQGSIPESISSLTSLVHLDLSYNSLSGLIPSELMSGLRNLAGLDLSYNSLSGPIPASIGKMGSLQKLDLSSNSLTGAIPDSLQNLGALSFVALSSNKLKGPLPAGLPKLGNLQYFIMDDNPMAIELPSQLGDLLPAGQPHHPLPAEQPPHGVHPPGLGDLRRMYHLNLSRNMLRGVVPFDAAFLRRLGRNLDLSENAGLCVNSSVDTESTKLGVGMCGGDSHQNTSTMLQQQQQQQQTTSGAGAGAGPPVLLPAMWGLCRLLLF</sequence>
<evidence type="ECO:0000256" key="1">
    <source>
        <dbReference type="ARBA" id="ARBA00004196"/>
    </source>
</evidence>
<dbReference type="Gene3D" id="3.80.10.10">
    <property type="entry name" value="Ribonuclease Inhibitor"/>
    <property type="match status" value="1"/>
</dbReference>
<dbReference type="PANTHER" id="PTHR48059:SF30">
    <property type="entry name" value="OS06G0587000 PROTEIN"/>
    <property type="match status" value="1"/>
</dbReference>
<reference evidence="5 6" key="1">
    <citation type="submission" date="2019-12" db="EMBL/GenBank/DDBJ databases">
        <authorList>
            <person name="Scholz U."/>
            <person name="Mascher M."/>
            <person name="Fiebig A."/>
        </authorList>
    </citation>
    <scope>NUCLEOTIDE SEQUENCE</scope>
</reference>
<evidence type="ECO:0000313" key="5">
    <source>
        <dbReference type="EMBL" id="CAA2626373.1"/>
    </source>
</evidence>
<dbReference type="InterPro" id="IPR032675">
    <property type="entry name" value="LRR_dom_sf"/>
</dbReference>
<dbReference type="FunFam" id="3.80.10.10:FF:000383">
    <property type="entry name" value="Leucine-rich repeat receptor protein kinase EMS1"/>
    <property type="match status" value="2"/>
</dbReference>
<gene>
    <name evidence="5" type="ORF">SI7747_09012076</name>
</gene>
<dbReference type="InterPro" id="IPR003591">
    <property type="entry name" value="Leu-rich_rpt_typical-subtyp"/>
</dbReference>
<evidence type="ECO:0000313" key="6">
    <source>
        <dbReference type="Proteomes" id="UP001189122"/>
    </source>
</evidence>
<dbReference type="PANTHER" id="PTHR48059">
    <property type="entry name" value="POLYGALACTURONASE INHIBITOR 1"/>
    <property type="match status" value="1"/>
</dbReference>
<name>A0A7I8J613_SPIIN</name>
<dbReference type="PRINTS" id="PR00019">
    <property type="entry name" value="LEURICHRPT"/>
</dbReference>
<dbReference type="EMBL" id="CACRZD030000009">
    <property type="protein sequence ID" value="CAA6665687.1"/>
    <property type="molecule type" value="Genomic_DNA"/>
</dbReference>
<dbReference type="InterPro" id="IPR051848">
    <property type="entry name" value="PGIP"/>
</dbReference>
<evidence type="ECO:0000256" key="2">
    <source>
        <dbReference type="ARBA" id="ARBA00022614"/>
    </source>
</evidence>
<evidence type="ECO:0000256" key="4">
    <source>
        <dbReference type="SAM" id="MobiDB-lite"/>
    </source>
</evidence>
<accession>A0A7I8J613</accession>
<dbReference type="EMBL" id="LR743596">
    <property type="protein sequence ID" value="CAA2626373.1"/>
    <property type="molecule type" value="Genomic_DNA"/>
</dbReference>
<evidence type="ECO:0000256" key="3">
    <source>
        <dbReference type="ARBA" id="ARBA00022737"/>
    </source>
</evidence>
<keyword evidence="2" id="KW-0433">Leucine-rich repeat</keyword>
<comment type="subcellular location">
    <subcellularLocation>
        <location evidence="1">Cell envelope</location>
    </subcellularLocation>
</comment>
<feature type="region of interest" description="Disordered" evidence="4">
    <location>
        <begin position="342"/>
        <end position="365"/>
    </location>
</feature>
<keyword evidence="3" id="KW-0677">Repeat</keyword>
<dbReference type="SMART" id="SM00369">
    <property type="entry name" value="LRR_TYP"/>
    <property type="match status" value="4"/>
</dbReference>
<organism evidence="5">
    <name type="scientific">Spirodela intermedia</name>
    <name type="common">Intermediate duckweed</name>
    <dbReference type="NCBI Taxonomy" id="51605"/>
    <lineage>
        <taxon>Eukaryota</taxon>
        <taxon>Viridiplantae</taxon>
        <taxon>Streptophyta</taxon>
        <taxon>Embryophyta</taxon>
        <taxon>Tracheophyta</taxon>
        <taxon>Spermatophyta</taxon>
        <taxon>Magnoliopsida</taxon>
        <taxon>Liliopsida</taxon>
        <taxon>Araceae</taxon>
        <taxon>Lemnoideae</taxon>
        <taxon>Spirodela</taxon>
    </lineage>
</organism>
<dbReference type="AlphaFoldDB" id="A0A7I8J613"/>